<feature type="compositionally biased region" description="Low complexity" evidence="1">
    <location>
        <begin position="213"/>
        <end position="238"/>
    </location>
</feature>
<feature type="compositionally biased region" description="Low complexity" evidence="1">
    <location>
        <begin position="140"/>
        <end position="167"/>
    </location>
</feature>
<evidence type="ECO:0000256" key="1">
    <source>
        <dbReference type="SAM" id="MobiDB-lite"/>
    </source>
</evidence>
<feature type="compositionally biased region" description="Low complexity" evidence="1">
    <location>
        <begin position="112"/>
        <end position="133"/>
    </location>
</feature>
<accession>A0ABV7GP72</accession>
<organism evidence="2 3">
    <name type="scientific">Psychromarinibacter halotolerans</name>
    <dbReference type="NCBI Taxonomy" id="1775175"/>
    <lineage>
        <taxon>Bacteria</taxon>
        <taxon>Pseudomonadati</taxon>
        <taxon>Pseudomonadota</taxon>
        <taxon>Alphaproteobacteria</taxon>
        <taxon>Rhodobacterales</taxon>
        <taxon>Paracoccaceae</taxon>
        <taxon>Psychromarinibacter</taxon>
    </lineage>
</organism>
<dbReference type="CDD" id="cd10936">
    <property type="entry name" value="CE4_DAC2"/>
    <property type="match status" value="1"/>
</dbReference>
<dbReference type="EMBL" id="JBHRTB010000010">
    <property type="protein sequence ID" value="MFC3143250.1"/>
    <property type="molecule type" value="Genomic_DNA"/>
</dbReference>
<sequence>MRRFLTGAVVGAVVSGAGLAPVSYFGGVVTLDDPAPSTGAVEGPGDTVSGPAVPDAEPLPPEPSDTPDVSAPEVSEAPEPDASPEIASESEPEPEPEAAETAPPEVDPAPVPEIAAPEEPATTVETPEVPDTPGNEETVMPAPEAEMPAAPDMDAPAAPDMPAAPVADTPPAPDLPAEEVTAAPEAVVDTLPEVEDMPEVATERPAPVEPEPADVVADAPEEPVAPSEDAPAEVPEVAGDLPADDAETPMIAAPESAPDTPEASAPPVIAEVPTPPAAPEEDAAGEAPVVAEAAPPATDAPAIAEPDATPDVPASVEPPEVTDAPAAPMPPEDETSDGGVEIASAEQAPATEPVPPAIVQPDAAPDAPEVSDTPAEPPAPAVEAEDDSPGFGNLAPGITTDRLPRIGAGAPEPEPEQPEAGPQPALDAFAVPFEAVPGNPLMSLVLLDPGPSRPDPAALAGLPVPLTVVVDPMQPGAADAMRAYRAAGVEVAVLAPLPEGATPADVEVAFQEYLDTVPQSVAVMDTPDARMQANRPRAAQVAEIAAATGRGIITYERGLNSALQVADTMDVPALAVFRSFDDGSESVAAMKRVLDVGAFRAGQQGSVLLVGHMRPDTIAAITEWALGQRATSVTLAPASALLKAQ</sequence>
<comment type="caution">
    <text evidence="2">The sequence shown here is derived from an EMBL/GenBank/DDBJ whole genome shotgun (WGS) entry which is preliminary data.</text>
</comment>
<keyword evidence="3" id="KW-1185">Reference proteome</keyword>
<gene>
    <name evidence="2" type="ORF">ACFOGP_11045</name>
</gene>
<feature type="region of interest" description="Disordered" evidence="1">
    <location>
        <begin position="32"/>
        <end position="424"/>
    </location>
</feature>
<dbReference type="Pfam" id="PF04748">
    <property type="entry name" value="Polysacc_deac_2"/>
    <property type="match status" value="1"/>
</dbReference>
<dbReference type="InterPro" id="IPR011330">
    <property type="entry name" value="Glyco_hydro/deAcase_b/a-brl"/>
</dbReference>
<evidence type="ECO:0000313" key="2">
    <source>
        <dbReference type="EMBL" id="MFC3143250.1"/>
    </source>
</evidence>
<reference evidence="3" key="1">
    <citation type="journal article" date="2019" name="Int. J. Syst. Evol. Microbiol.">
        <title>The Global Catalogue of Microorganisms (GCM) 10K type strain sequencing project: providing services to taxonomists for standard genome sequencing and annotation.</title>
        <authorList>
            <consortium name="The Broad Institute Genomics Platform"/>
            <consortium name="The Broad Institute Genome Sequencing Center for Infectious Disease"/>
            <person name="Wu L."/>
            <person name="Ma J."/>
        </authorList>
    </citation>
    <scope>NUCLEOTIDE SEQUENCE [LARGE SCALE GENOMIC DNA]</scope>
    <source>
        <strain evidence="3">KCTC 52366</strain>
    </source>
</reference>
<dbReference type="SUPFAM" id="SSF88713">
    <property type="entry name" value="Glycoside hydrolase/deacetylase"/>
    <property type="match status" value="1"/>
</dbReference>
<dbReference type="Gene3D" id="3.20.20.370">
    <property type="entry name" value="Glycoside hydrolase/deacetylase"/>
    <property type="match status" value="1"/>
</dbReference>
<feature type="compositionally biased region" description="Acidic residues" evidence="1">
    <location>
        <begin position="88"/>
        <end position="98"/>
    </location>
</feature>
<name>A0ABV7GP72_9RHOB</name>
<proteinExistence type="predicted"/>
<dbReference type="RefSeq" id="WP_275633223.1">
    <property type="nucleotide sequence ID" value="NZ_JARGYD010000004.1"/>
</dbReference>
<dbReference type="Proteomes" id="UP001595632">
    <property type="component" value="Unassembled WGS sequence"/>
</dbReference>
<feature type="compositionally biased region" description="Low complexity" evidence="1">
    <location>
        <begin position="178"/>
        <end position="188"/>
    </location>
</feature>
<protein>
    <submittedName>
        <fullName evidence="2">Divergent polysaccharide deacetylase family protein</fullName>
    </submittedName>
</protein>
<dbReference type="InterPro" id="IPR006837">
    <property type="entry name" value="Divergent_DAC"/>
</dbReference>
<feature type="compositionally biased region" description="Low complexity" evidence="1">
    <location>
        <begin position="285"/>
        <end position="311"/>
    </location>
</feature>
<evidence type="ECO:0000313" key="3">
    <source>
        <dbReference type="Proteomes" id="UP001595632"/>
    </source>
</evidence>